<comment type="caution">
    <text evidence="2">The sequence shown here is derived from an EMBL/GenBank/DDBJ whole genome shotgun (WGS) entry which is preliminary data.</text>
</comment>
<dbReference type="PANTHER" id="PTHR11614">
    <property type="entry name" value="PHOSPHOLIPASE-RELATED"/>
    <property type="match status" value="1"/>
</dbReference>
<dbReference type="Pfam" id="PF12146">
    <property type="entry name" value="Hydrolase_4"/>
    <property type="match status" value="1"/>
</dbReference>
<dbReference type="InterPro" id="IPR029058">
    <property type="entry name" value="AB_hydrolase_fold"/>
</dbReference>
<reference evidence="2 3" key="1">
    <citation type="journal article" date="2011" name="J. Bacteriol.">
        <title>Draft Genome Sequence of Turicibacter sanguinis PC909, Isolated from Human Feces.</title>
        <authorList>
            <person name="Cuiv P.O."/>
            <person name="Klaassens E.S."/>
            <person name="Durkin A.S."/>
            <person name="Harkins D.M."/>
            <person name="Foster L."/>
            <person name="McCorrison J."/>
            <person name="Torralba M."/>
            <person name="Nelson K.E."/>
            <person name="Morrison M."/>
        </authorList>
    </citation>
    <scope>NUCLEOTIDE SEQUENCE [LARGE SCALE GENOMIC DNA]</scope>
    <source>
        <strain evidence="2 3">PC909</strain>
    </source>
</reference>
<sequence length="309" mass="35376">MKVQMVDGQDIELYIYEPHADIRTRGVIQLVHGSCEHAGRYEAFINYLTDKGYIVYANDHRGHGKSVSSPEDYGYFGEEDGWQMMVDDLKSINDLIHAHNPELPIVMLGHSMGSFLARHYAIDYGETINGLILSGTAHNPKFLLKIGQFVSRLAKRYQGSKHRNKLINQLSYGTFNRNLPNAKTASDWICYDEEVVREFVADSSCGFIFTNAGFYDLFTGLLYITDDKNIEKMPHDLPVLFISGEDDPVGEEGKMVKKAFHAMQKAQLINVQIKLYPQMLHEILNEKNKLEVYEDIYNWLETNIIKKVV</sequence>
<dbReference type="Proteomes" id="UP000002938">
    <property type="component" value="Unassembled WGS sequence"/>
</dbReference>
<dbReference type="InterPro" id="IPR022742">
    <property type="entry name" value="Hydrolase_4"/>
</dbReference>
<proteinExistence type="predicted"/>
<evidence type="ECO:0000313" key="3">
    <source>
        <dbReference type="Proteomes" id="UP000002938"/>
    </source>
</evidence>
<keyword evidence="2" id="KW-0378">Hydrolase</keyword>
<dbReference type="EMBL" id="ADMN01000030">
    <property type="protein sequence ID" value="EFF64608.1"/>
    <property type="molecule type" value="Genomic_DNA"/>
</dbReference>
<feature type="domain" description="Serine aminopeptidase S33" evidence="1">
    <location>
        <begin position="24"/>
        <end position="288"/>
    </location>
</feature>
<dbReference type="InterPro" id="IPR051044">
    <property type="entry name" value="MAG_DAG_Lipase"/>
</dbReference>
<accession>A0ABP2I886</accession>
<name>A0ABP2I886_9FIRM</name>
<keyword evidence="3" id="KW-1185">Reference proteome</keyword>
<evidence type="ECO:0000259" key="1">
    <source>
        <dbReference type="Pfam" id="PF12146"/>
    </source>
</evidence>
<dbReference type="RefSeq" id="WP_006783760.1">
    <property type="nucleotide sequence ID" value="NZ_ADMN01000030.1"/>
</dbReference>
<evidence type="ECO:0000313" key="2">
    <source>
        <dbReference type="EMBL" id="EFF64608.1"/>
    </source>
</evidence>
<dbReference type="Gene3D" id="3.40.50.1820">
    <property type="entry name" value="alpha/beta hydrolase"/>
    <property type="match status" value="1"/>
</dbReference>
<dbReference type="SUPFAM" id="SSF53474">
    <property type="entry name" value="alpha/beta-Hydrolases"/>
    <property type="match status" value="1"/>
</dbReference>
<organism evidence="2 3">
    <name type="scientific">Turicibacter sanguinis PC909</name>
    <dbReference type="NCBI Taxonomy" id="702450"/>
    <lineage>
        <taxon>Bacteria</taxon>
        <taxon>Bacillati</taxon>
        <taxon>Bacillota</taxon>
        <taxon>Erysipelotrichia</taxon>
        <taxon>Erysipelotrichales</taxon>
        <taxon>Turicibacteraceae</taxon>
        <taxon>Turicibacter</taxon>
    </lineage>
</organism>
<gene>
    <name evidence="2" type="ORF">CUW_0565</name>
</gene>
<protein>
    <submittedName>
        <fullName evidence="2">Hydrolase, alpha/beta domain protein</fullName>
    </submittedName>
</protein>
<dbReference type="GO" id="GO:0016787">
    <property type="term" value="F:hydrolase activity"/>
    <property type="evidence" value="ECO:0007669"/>
    <property type="project" value="UniProtKB-KW"/>
</dbReference>